<dbReference type="PROSITE" id="PS51257">
    <property type="entry name" value="PROKAR_LIPOPROTEIN"/>
    <property type="match status" value="1"/>
</dbReference>
<keyword evidence="2" id="KW-0732">Signal</keyword>
<accession>A0A372M1C7</accession>
<sequence length="164" mass="16645">MRAYGRKRLAVTAVAGAAMIALTAGACGETSDQNGKAAGTKAAEARGDGAAAGGAGQDGAGEAIANQAATSGGGGGTGGTGAGRGHQVKVWKKVKVRMRPDQRTKHLSNIGKGAKVTARCWTIGRMVQAEGTNNEIWLSVKNGWASAIYFKGDKYAGLPKRARC</sequence>
<evidence type="ECO:0008006" key="5">
    <source>
        <dbReference type="Google" id="ProtNLM"/>
    </source>
</evidence>
<evidence type="ECO:0000256" key="2">
    <source>
        <dbReference type="SAM" id="SignalP"/>
    </source>
</evidence>
<comment type="caution">
    <text evidence="3">The sequence shown here is derived from an EMBL/GenBank/DDBJ whole genome shotgun (WGS) entry which is preliminary data.</text>
</comment>
<dbReference type="EMBL" id="QUAK01000122">
    <property type="protein sequence ID" value="RFU84315.1"/>
    <property type="molecule type" value="Genomic_DNA"/>
</dbReference>
<feature type="compositionally biased region" description="Gly residues" evidence="1">
    <location>
        <begin position="71"/>
        <end position="84"/>
    </location>
</feature>
<evidence type="ECO:0000256" key="1">
    <source>
        <dbReference type="SAM" id="MobiDB-lite"/>
    </source>
</evidence>
<protein>
    <recommendedName>
        <fullName evidence="5">SH3 domain-containing protein</fullName>
    </recommendedName>
</protein>
<dbReference type="Proteomes" id="UP000263094">
    <property type="component" value="Unassembled WGS sequence"/>
</dbReference>
<feature type="signal peptide" evidence="2">
    <location>
        <begin position="1"/>
        <end position="26"/>
    </location>
</feature>
<keyword evidence="4" id="KW-1185">Reference proteome</keyword>
<reference evidence="3 4" key="1">
    <citation type="submission" date="2018-08" db="EMBL/GenBank/DDBJ databases">
        <title>Isolation, diversity and antifungal activity of Actinobacteria from wheat.</title>
        <authorList>
            <person name="Han C."/>
        </authorList>
    </citation>
    <scope>NUCLEOTIDE SEQUENCE [LARGE SCALE GENOMIC DNA]</scope>
    <source>
        <strain evidence="3 4">NEAU-YY421</strain>
    </source>
</reference>
<name>A0A372M1C7_9ACTN</name>
<evidence type="ECO:0000313" key="3">
    <source>
        <dbReference type="EMBL" id="RFU84315.1"/>
    </source>
</evidence>
<evidence type="ECO:0000313" key="4">
    <source>
        <dbReference type="Proteomes" id="UP000263094"/>
    </source>
</evidence>
<proteinExistence type="predicted"/>
<feature type="region of interest" description="Disordered" evidence="1">
    <location>
        <begin position="66"/>
        <end position="87"/>
    </location>
</feature>
<dbReference type="AlphaFoldDB" id="A0A372M1C7"/>
<organism evidence="3 4">
    <name type="scientific">Streptomyces triticagri</name>
    <dbReference type="NCBI Taxonomy" id="2293568"/>
    <lineage>
        <taxon>Bacteria</taxon>
        <taxon>Bacillati</taxon>
        <taxon>Actinomycetota</taxon>
        <taxon>Actinomycetes</taxon>
        <taxon>Kitasatosporales</taxon>
        <taxon>Streptomycetaceae</taxon>
        <taxon>Streptomyces</taxon>
    </lineage>
</organism>
<gene>
    <name evidence="3" type="ORF">DY218_23425</name>
</gene>
<feature type="chain" id="PRO_5017051270" description="SH3 domain-containing protein" evidence="2">
    <location>
        <begin position="27"/>
        <end position="164"/>
    </location>
</feature>